<name>A0A2X2IQE7_SPHMU</name>
<gene>
    <name evidence="3" type="ORF">NCTC11343_00749</name>
</gene>
<feature type="domain" description="Outer membrane protein beta-barrel" evidence="2">
    <location>
        <begin position="42"/>
        <end position="264"/>
    </location>
</feature>
<evidence type="ECO:0000256" key="1">
    <source>
        <dbReference type="ARBA" id="ARBA00022729"/>
    </source>
</evidence>
<dbReference type="Proteomes" id="UP000251241">
    <property type="component" value="Unassembled WGS sequence"/>
</dbReference>
<proteinExistence type="predicted"/>
<organism evidence="3 4">
    <name type="scientific">Sphingobacterium multivorum</name>
    <dbReference type="NCBI Taxonomy" id="28454"/>
    <lineage>
        <taxon>Bacteria</taxon>
        <taxon>Pseudomonadati</taxon>
        <taxon>Bacteroidota</taxon>
        <taxon>Sphingobacteriia</taxon>
        <taxon>Sphingobacteriales</taxon>
        <taxon>Sphingobacteriaceae</taxon>
        <taxon>Sphingobacterium</taxon>
    </lineage>
</organism>
<evidence type="ECO:0000313" key="3">
    <source>
        <dbReference type="EMBL" id="SPZ84218.1"/>
    </source>
</evidence>
<evidence type="ECO:0000313" key="4">
    <source>
        <dbReference type="Proteomes" id="UP000251241"/>
    </source>
</evidence>
<accession>A0A2X2IQE7</accession>
<dbReference type="AlphaFoldDB" id="A0A2X2IQE7"/>
<keyword evidence="1" id="KW-0732">Signal</keyword>
<evidence type="ECO:0000259" key="2">
    <source>
        <dbReference type="Pfam" id="PF13505"/>
    </source>
</evidence>
<dbReference type="Pfam" id="PF13505">
    <property type="entry name" value="OMP_b-brl"/>
    <property type="match status" value="1"/>
</dbReference>
<dbReference type="EMBL" id="UAUU01000002">
    <property type="protein sequence ID" value="SPZ84218.1"/>
    <property type="molecule type" value="Genomic_DNA"/>
</dbReference>
<protein>
    <recommendedName>
        <fullName evidence="2">Outer membrane protein beta-barrel domain-containing protein</fullName>
    </recommendedName>
</protein>
<sequence length="264" mass="28949">MPAGSIWINNSKVSVASVSDCRLIRKLCKPISFRMMNIKKTALLLCLSLGAYAGYAQTKWNVKAGVAFSNVDAKNKAGDKANTAAVGGLYLGLGPTLRLSENFSLEPAFVFAKRGFKRKDGSFIGWGKDFKANTSYIEMPIDVVFNATIGTGKLEVGIGPYIGYGLGGKWKTSESVYLDDIAIDNKGDIKFKNDSSEGEYGDYTLGRPFDYGARAKVNYLFREHYLVGIEFQKGIANLESKWGDYKSGNAIRNRSLGISVGYRF</sequence>
<reference evidence="3 4" key="1">
    <citation type="submission" date="2018-06" db="EMBL/GenBank/DDBJ databases">
        <authorList>
            <consortium name="Pathogen Informatics"/>
            <person name="Doyle S."/>
        </authorList>
    </citation>
    <scope>NUCLEOTIDE SEQUENCE [LARGE SCALE GENOMIC DNA]</scope>
    <source>
        <strain evidence="3 4">NCTC11343</strain>
    </source>
</reference>
<dbReference type="InterPro" id="IPR027385">
    <property type="entry name" value="Beta-barrel_OMP"/>
</dbReference>